<dbReference type="EMBL" id="FQUU01000010">
    <property type="protein sequence ID" value="SHF42467.1"/>
    <property type="molecule type" value="Genomic_DNA"/>
</dbReference>
<accession>A0A1M5BJK5</accession>
<name>A0A1M5BJK5_9BACT</name>
<dbReference type="STRING" id="1121884.SAMN02745131_02606"/>
<protein>
    <submittedName>
        <fullName evidence="1">Uncharacterized protein</fullName>
    </submittedName>
</protein>
<reference evidence="1 2" key="1">
    <citation type="submission" date="2016-11" db="EMBL/GenBank/DDBJ databases">
        <authorList>
            <person name="Jaros S."/>
            <person name="Januszkiewicz K."/>
            <person name="Wedrychowicz H."/>
        </authorList>
    </citation>
    <scope>NUCLEOTIDE SEQUENCE [LARGE SCALE GENOMIC DNA]</scope>
    <source>
        <strain evidence="1 2">DSM 18119</strain>
    </source>
</reference>
<evidence type="ECO:0000313" key="2">
    <source>
        <dbReference type="Proteomes" id="UP000184048"/>
    </source>
</evidence>
<proteinExistence type="predicted"/>
<dbReference type="AlphaFoldDB" id="A0A1M5BJK5"/>
<sequence length="180" mass="20665">MLPGADTLVNKIGQSSGRIDKDSSLSCFYTGLLSQRGVGFLAFYVKSDSVYKVVRLDQDDRGTQMTVYYYNNSTPILILVKHNDFNLSHDIKQYPEALLSFTDKEDTRDLSNKVMYKTHYQASYYINQRKVYYSNIISNDPKMLRHRKDKDDALLLILEAEYIVGQFKSGSNSFIRIQGG</sequence>
<gene>
    <name evidence="1" type="ORF">SAMN02745131_02606</name>
</gene>
<dbReference type="Proteomes" id="UP000184048">
    <property type="component" value="Unassembled WGS sequence"/>
</dbReference>
<organism evidence="1 2">
    <name type="scientific">Flavisolibacter ginsengisoli DSM 18119</name>
    <dbReference type="NCBI Taxonomy" id="1121884"/>
    <lineage>
        <taxon>Bacteria</taxon>
        <taxon>Pseudomonadati</taxon>
        <taxon>Bacteroidota</taxon>
        <taxon>Chitinophagia</taxon>
        <taxon>Chitinophagales</taxon>
        <taxon>Chitinophagaceae</taxon>
        <taxon>Flavisolibacter</taxon>
    </lineage>
</organism>
<evidence type="ECO:0000313" key="1">
    <source>
        <dbReference type="EMBL" id="SHF42467.1"/>
    </source>
</evidence>
<keyword evidence="2" id="KW-1185">Reference proteome</keyword>